<protein>
    <submittedName>
        <fullName evidence="2">Uncharacterized mitochondrial protein AtMg00860-like</fullName>
    </submittedName>
</protein>
<dbReference type="Proteomes" id="UP000818029">
    <property type="component" value="Chromosome D13"/>
</dbReference>
<dbReference type="PANTHER" id="PTHR45643:SF11">
    <property type="entry name" value="RNA-DIRECTED DNA POLYMERASE"/>
    <property type="match status" value="1"/>
</dbReference>
<proteinExistence type="predicted"/>
<name>A0ABM3BBV9_GOSHI</name>
<reference evidence="2" key="2">
    <citation type="submission" date="2025-08" db="UniProtKB">
        <authorList>
            <consortium name="RefSeq"/>
        </authorList>
    </citation>
    <scope>IDENTIFICATION</scope>
</reference>
<accession>A0ABM3BBV9</accession>
<keyword evidence="1" id="KW-1185">Reference proteome</keyword>
<dbReference type="InterPro" id="IPR043128">
    <property type="entry name" value="Rev_trsase/Diguanyl_cyclase"/>
</dbReference>
<dbReference type="Gene3D" id="3.30.70.270">
    <property type="match status" value="1"/>
</dbReference>
<evidence type="ECO:0000313" key="2">
    <source>
        <dbReference type="RefSeq" id="XP_040964547.1"/>
    </source>
</evidence>
<dbReference type="InterPro" id="IPR043502">
    <property type="entry name" value="DNA/RNA_pol_sf"/>
</dbReference>
<dbReference type="PANTHER" id="PTHR45643">
    <property type="entry name" value="REVERSE TRANSCRIPTASE"/>
    <property type="match status" value="1"/>
</dbReference>
<dbReference type="RefSeq" id="XP_040964547.1">
    <property type="nucleotide sequence ID" value="XM_041108613.1"/>
</dbReference>
<dbReference type="GeneID" id="121224958"/>
<dbReference type="SUPFAM" id="SSF56672">
    <property type="entry name" value="DNA/RNA polymerases"/>
    <property type="match status" value="1"/>
</dbReference>
<organism evidence="1 2">
    <name type="scientific">Gossypium hirsutum</name>
    <name type="common">Upland cotton</name>
    <name type="synonym">Gossypium mexicanum</name>
    <dbReference type="NCBI Taxonomy" id="3635"/>
    <lineage>
        <taxon>Eukaryota</taxon>
        <taxon>Viridiplantae</taxon>
        <taxon>Streptophyta</taxon>
        <taxon>Embryophyta</taxon>
        <taxon>Tracheophyta</taxon>
        <taxon>Spermatophyta</taxon>
        <taxon>Magnoliopsida</taxon>
        <taxon>eudicotyledons</taxon>
        <taxon>Gunneridae</taxon>
        <taxon>Pentapetalae</taxon>
        <taxon>rosids</taxon>
        <taxon>malvids</taxon>
        <taxon>Malvales</taxon>
        <taxon>Malvaceae</taxon>
        <taxon>Malvoideae</taxon>
        <taxon>Gossypium</taxon>
    </lineage>
</organism>
<sequence length="154" mass="17931">MTEDDKEVVVISERRDYLSNVISTLVAEKLVRKRYEAYLAYLYAKLSKCEFWLREVTFLKHVVPIEGIRIDPRKIEAVLDWKQPKNISKICNFLGLEGYYRRFVKGFSLIVGPLTKLLCKGVPFVWTYTQQSSFEKLKSVMTQALVLIQTESGK</sequence>
<evidence type="ECO:0000313" key="1">
    <source>
        <dbReference type="Proteomes" id="UP000818029"/>
    </source>
</evidence>
<reference evidence="1" key="1">
    <citation type="journal article" date="2020" name="Nat. Genet.">
        <title>Genomic diversifications of five Gossypium allopolyploid species and their impact on cotton improvement.</title>
        <authorList>
            <person name="Chen Z.J."/>
            <person name="Sreedasyam A."/>
            <person name="Ando A."/>
            <person name="Song Q."/>
            <person name="De Santiago L.M."/>
            <person name="Hulse-Kemp A.M."/>
            <person name="Ding M."/>
            <person name="Ye W."/>
            <person name="Kirkbride R.C."/>
            <person name="Jenkins J."/>
            <person name="Plott C."/>
            <person name="Lovell J."/>
            <person name="Lin Y.M."/>
            <person name="Vaughn R."/>
            <person name="Liu B."/>
            <person name="Simpson S."/>
            <person name="Scheffler B.E."/>
            <person name="Wen L."/>
            <person name="Saski C.A."/>
            <person name="Grover C.E."/>
            <person name="Hu G."/>
            <person name="Conover J.L."/>
            <person name="Carlson J.W."/>
            <person name="Shu S."/>
            <person name="Boston L.B."/>
            <person name="Williams M."/>
            <person name="Peterson D.G."/>
            <person name="McGee K."/>
            <person name="Jones D.C."/>
            <person name="Wendel J.F."/>
            <person name="Stelly D.M."/>
            <person name="Grimwood J."/>
            <person name="Schmutz J."/>
        </authorList>
    </citation>
    <scope>NUCLEOTIDE SEQUENCE [LARGE SCALE GENOMIC DNA]</scope>
    <source>
        <strain evidence="1">cv. TM-1</strain>
    </source>
</reference>
<gene>
    <name evidence="2" type="primary">LOC121224958</name>
</gene>